<dbReference type="EMBL" id="ASHM01080668">
    <property type="protein sequence ID" value="PNX59425.1"/>
    <property type="molecule type" value="Genomic_DNA"/>
</dbReference>
<evidence type="ECO:0000313" key="2">
    <source>
        <dbReference type="Proteomes" id="UP000236291"/>
    </source>
</evidence>
<reference evidence="1 2" key="1">
    <citation type="journal article" date="2014" name="Am. J. Bot.">
        <title>Genome assembly and annotation for red clover (Trifolium pratense; Fabaceae).</title>
        <authorList>
            <person name="Istvanek J."/>
            <person name="Jaros M."/>
            <person name="Krenek A."/>
            <person name="Repkova J."/>
        </authorList>
    </citation>
    <scope>NUCLEOTIDE SEQUENCE [LARGE SCALE GENOMIC DNA]</scope>
    <source>
        <strain evidence="2">cv. Tatra</strain>
        <tissue evidence="1">Young leaves</tissue>
    </source>
</reference>
<sequence length="53" mass="6394">MYEKSFGEKEQQKLSKTKWELEEEKLKIDFDQTIVDESNIEDIEVTSDEKIIR</sequence>
<protein>
    <submittedName>
        <fullName evidence="1">Uncharacterized protein</fullName>
    </submittedName>
</protein>
<accession>A0A2K3JZE9</accession>
<dbReference type="AlphaFoldDB" id="A0A2K3JZE9"/>
<name>A0A2K3JZE9_TRIPR</name>
<comment type="caution">
    <text evidence="1">The sequence shown here is derived from an EMBL/GenBank/DDBJ whole genome shotgun (WGS) entry which is preliminary data.</text>
</comment>
<organism evidence="1 2">
    <name type="scientific">Trifolium pratense</name>
    <name type="common">Red clover</name>
    <dbReference type="NCBI Taxonomy" id="57577"/>
    <lineage>
        <taxon>Eukaryota</taxon>
        <taxon>Viridiplantae</taxon>
        <taxon>Streptophyta</taxon>
        <taxon>Embryophyta</taxon>
        <taxon>Tracheophyta</taxon>
        <taxon>Spermatophyta</taxon>
        <taxon>Magnoliopsida</taxon>
        <taxon>eudicotyledons</taxon>
        <taxon>Gunneridae</taxon>
        <taxon>Pentapetalae</taxon>
        <taxon>rosids</taxon>
        <taxon>fabids</taxon>
        <taxon>Fabales</taxon>
        <taxon>Fabaceae</taxon>
        <taxon>Papilionoideae</taxon>
        <taxon>50 kb inversion clade</taxon>
        <taxon>NPAAA clade</taxon>
        <taxon>Hologalegina</taxon>
        <taxon>IRL clade</taxon>
        <taxon>Trifolieae</taxon>
        <taxon>Trifolium</taxon>
    </lineage>
</organism>
<evidence type="ECO:0000313" key="1">
    <source>
        <dbReference type="EMBL" id="PNX59425.1"/>
    </source>
</evidence>
<gene>
    <name evidence="1" type="ORF">L195_g051411</name>
</gene>
<dbReference type="Proteomes" id="UP000236291">
    <property type="component" value="Unassembled WGS sequence"/>
</dbReference>
<feature type="non-terminal residue" evidence="1">
    <location>
        <position position="53"/>
    </location>
</feature>
<reference evidence="1 2" key="2">
    <citation type="journal article" date="2017" name="Front. Plant Sci.">
        <title>Gene Classification and Mining of Molecular Markers Useful in Red Clover (Trifolium pratense) Breeding.</title>
        <authorList>
            <person name="Istvanek J."/>
            <person name="Dluhosova J."/>
            <person name="Dluhos P."/>
            <person name="Patkova L."/>
            <person name="Nedelnik J."/>
            <person name="Repkova J."/>
        </authorList>
    </citation>
    <scope>NUCLEOTIDE SEQUENCE [LARGE SCALE GENOMIC DNA]</scope>
    <source>
        <strain evidence="2">cv. Tatra</strain>
        <tissue evidence="1">Young leaves</tissue>
    </source>
</reference>
<proteinExistence type="predicted"/>